<protein>
    <recommendedName>
        <fullName evidence="3">Chromo domain-containing protein</fullName>
    </recommendedName>
</protein>
<feature type="compositionally biased region" description="Basic and acidic residues" evidence="2">
    <location>
        <begin position="119"/>
        <end position="145"/>
    </location>
</feature>
<organism evidence="4 5">
    <name type="scientific">Phialocephala subalpina</name>
    <dbReference type="NCBI Taxonomy" id="576137"/>
    <lineage>
        <taxon>Eukaryota</taxon>
        <taxon>Fungi</taxon>
        <taxon>Dikarya</taxon>
        <taxon>Ascomycota</taxon>
        <taxon>Pezizomycotina</taxon>
        <taxon>Leotiomycetes</taxon>
        <taxon>Helotiales</taxon>
        <taxon>Mollisiaceae</taxon>
        <taxon>Phialocephala</taxon>
        <taxon>Phialocephala fortinii species complex</taxon>
    </lineage>
</organism>
<dbReference type="Gene3D" id="2.40.50.40">
    <property type="match status" value="1"/>
</dbReference>
<name>A0A1L7WTH9_9HELO</name>
<dbReference type="SUPFAM" id="SSF54160">
    <property type="entry name" value="Chromo domain-like"/>
    <property type="match status" value="1"/>
</dbReference>
<evidence type="ECO:0000313" key="4">
    <source>
        <dbReference type="EMBL" id="CZR56070.1"/>
    </source>
</evidence>
<proteinExistence type="predicted"/>
<dbReference type="InterPro" id="IPR023780">
    <property type="entry name" value="Chromo_domain"/>
</dbReference>
<feature type="region of interest" description="Disordered" evidence="2">
    <location>
        <begin position="87"/>
        <end position="145"/>
    </location>
</feature>
<feature type="domain" description="Chromo" evidence="3">
    <location>
        <begin position="51"/>
        <end position="111"/>
    </location>
</feature>
<dbReference type="PROSITE" id="PS50013">
    <property type="entry name" value="CHROMO_2"/>
    <property type="match status" value="1"/>
</dbReference>
<sequence length="145" mass="16983">MAKRDMTTRVRNDKVQWVNMKSSSNSDDTIEVDVDTYEEDDVEAGGEESEYELEKIVASKPNGSGQLLYLVRWKGWGPEFDEWKTTEDLEHAQDLVDIYEKPTGGETNAENSDADNSDYEEKRPRRMREEQEKKMPREEQKQEQK</sequence>
<dbReference type="Proteomes" id="UP000184330">
    <property type="component" value="Unassembled WGS sequence"/>
</dbReference>
<evidence type="ECO:0000313" key="5">
    <source>
        <dbReference type="Proteomes" id="UP000184330"/>
    </source>
</evidence>
<evidence type="ECO:0000259" key="3">
    <source>
        <dbReference type="PROSITE" id="PS50013"/>
    </source>
</evidence>
<feature type="compositionally biased region" description="Basic and acidic residues" evidence="2">
    <location>
        <begin position="87"/>
        <end position="100"/>
    </location>
</feature>
<evidence type="ECO:0000256" key="1">
    <source>
        <dbReference type="ARBA" id="ARBA00011353"/>
    </source>
</evidence>
<keyword evidence="5" id="KW-1185">Reference proteome</keyword>
<dbReference type="InterPro" id="IPR016197">
    <property type="entry name" value="Chromo-like_dom_sf"/>
</dbReference>
<dbReference type="SMART" id="SM00298">
    <property type="entry name" value="CHROMO"/>
    <property type="match status" value="1"/>
</dbReference>
<reference evidence="4 5" key="1">
    <citation type="submission" date="2016-03" db="EMBL/GenBank/DDBJ databases">
        <authorList>
            <person name="Ploux O."/>
        </authorList>
    </citation>
    <scope>NUCLEOTIDE SEQUENCE [LARGE SCALE GENOMIC DNA]</scope>
    <source>
        <strain evidence="4 5">UAMH 11012</strain>
    </source>
</reference>
<gene>
    <name evidence="4" type="ORF">PAC_05958</name>
</gene>
<dbReference type="GO" id="GO:0006338">
    <property type="term" value="P:chromatin remodeling"/>
    <property type="evidence" value="ECO:0007669"/>
    <property type="project" value="UniProtKB-ARBA"/>
</dbReference>
<dbReference type="EMBL" id="FJOG01000007">
    <property type="protein sequence ID" value="CZR56070.1"/>
    <property type="molecule type" value="Genomic_DNA"/>
</dbReference>
<dbReference type="Pfam" id="PF00385">
    <property type="entry name" value="Chromo"/>
    <property type="match status" value="1"/>
</dbReference>
<dbReference type="InterPro" id="IPR000953">
    <property type="entry name" value="Chromo/chromo_shadow_dom"/>
</dbReference>
<comment type="subunit">
    <text evidence="1">Component of the NuA4 histone acetyltransferase complex.</text>
</comment>
<dbReference type="CDD" id="cd00024">
    <property type="entry name" value="CD_CSD"/>
    <property type="match status" value="1"/>
</dbReference>
<accession>A0A1L7WTH9</accession>
<dbReference type="AlphaFoldDB" id="A0A1L7WTH9"/>
<dbReference type="OrthoDB" id="3450125at2759"/>
<evidence type="ECO:0000256" key="2">
    <source>
        <dbReference type="SAM" id="MobiDB-lite"/>
    </source>
</evidence>